<feature type="compositionally biased region" description="Basic and acidic residues" evidence="1">
    <location>
        <begin position="1"/>
        <end position="15"/>
    </location>
</feature>
<dbReference type="AlphaFoldDB" id="E2ATW7"/>
<reference evidence="2 3" key="1">
    <citation type="journal article" date="2010" name="Science">
        <title>Genomic comparison of the ants Camponotus floridanus and Harpegnathos saltator.</title>
        <authorList>
            <person name="Bonasio R."/>
            <person name="Zhang G."/>
            <person name="Ye C."/>
            <person name="Mutti N.S."/>
            <person name="Fang X."/>
            <person name="Qin N."/>
            <person name="Donahue G."/>
            <person name="Yang P."/>
            <person name="Li Q."/>
            <person name="Li C."/>
            <person name="Zhang P."/>
            <person name="Huang Z."/>
            <person name="Berger S.L."/>
            <person name="Reinberg D."/>
            <person name="Wang J."/>
            <person name="Liebig J."/>
        </authorList>
    </citation>
    <scope>NUCLEOTIDE SEQUENCE [LARGE SCALE GENOMIC DNA]</scope>
    <source>
        <strain evidence="3">C129</strain>
    </source>
</reference>
<evidence type="ECO:0000256" key="1">
    <source>
        <dbReference type="SAM" id="MobiDB-lite"/>
    </source>
</evidence>
<dbReference type="InParanoid" id="E2ATW7"/>
<evidence type="ECO:0000313" key="3">
    <source>
        <dbReference type="Proteomes" id="UP000000311"/>
    </source>
</evidence>
<keyword evidence="3" id="KW-1185">Reference proteome</keyword>
<protein>
    <submittedName>
        <fullName evidence="2">Uncharacterized protein</fullName>
    </submittedName>
</protein>
<feature type="region of interest" description="Disordered" evidence="1">
    <location>
        <begin position="1"/>
        <end position="35"/>
    </location>
</feature>
<evidence type="ECO:0000313" key="2">
    <source>
        <dbReference type="EMBL" id="EFN63098.1"/>
    </source>
</evidence>
<organism evidence="3">
    <name type="scientific">Camponotus floridanus</name>
    <name type="common">Florida carpenter ant</name>
    <dbReference type="NCBI Taxonomy" id="104421"/>
    <lineage>
        <taxon>Eukaryota</taxon>
        <taxon>Metazoa</taxon>
        <taxon>Ecdysozoa</taxon>
        <taxon>Arthropoda</taxon>
        <taxon>Hexapoda</taxon>
        <taxon>Insecta</taxon>
        <taxon>Pterygota</taxon>
        <taxon>Neoptera</taxon>
        <taxon>Endopterygota</taxon>
        <taxon>Hymenoptera</taxon>
        <taxon>Apocrita</taxon>
        <taxon>Aculeata</taxon>
        <taxon>Formicoidea</taxon>
        <taxon>Formicidae</taxon>
        <taxon>Formicinae</taxon>
        <taxon>Camponotus</taxon>
    </lineage>
</organism>
<accession>E2ATW7</accession>
<gene>
    <name evidence="2" type="ORF">EAG_07776</name>
</gene>
<dbReference type="Proteomes" id="UP000000311">
    <property type="component" value="Unassembled WGS sequence"/>
</dbReference>
<proteinExistence type="predicted"/>
<name>E2ATW7_CAMFO</name>
<sequence length="70" mass="8026">MRDPDRTSQRLREQAGRNARSPRRGFSRSSARGMKSEVARAQQVLQISRFLLQHVFHSLAYLSLGIRVTS</sequence>
<dbReference type="EMBL" id="GL442747">
    <property type="protein sequence ID" value="EFN63098.1"/>
    <property type="molecule type" value="Genomic_DNA"/>
</dbReference>